<dbReference type="SUPFAM" id="SSF48295">
    <property type="entry name" value="TrpR-like"/>
    <property type="match status" value="1"/>
</dbReference>
<dbReference type="InterPro" id="IPR055247">
    <property type="entry name" value="InsJ-like_HTH"/>
</dbReference>
<dbReference type="GO" id="GO:0043565">
    <property type="term" value="F:sequence-specific DNA binding"/>
    <property type="evidence" value="ECO:0007669"/>
    <property type="project" value="InterPro"/>
</dbReference>
<feature type="coiled-coil region" evidence="1">
    <location>
        <begin position="77"/>
        <end position="111"/>
    </location>
</feature>
<evidence type="ECO:0000313" key="3">
    <source>
        <dbReference type="EMBL" id="SSW73432.1"/>
    </source>
</evidence>
<proteinExistence type="predicted"/>
<organism evidence="3 4">
    <name type="scientific">Achromobacter agilis</name>
    <dbReference type="NCBI Taxonomy" id="1353888"/>
    <lineage>
        <taxon>Bacteria</taxon>
        <taxon>Pseudomonadati</taxon>
        <taxon>Pseudomonadota</taxon>
        <taxon>Betaproteobacteria</taxon>
        <taxon>Burkholderiales</taxon>
        <taxon>Alcaligenaceae</taxon>
        <taxon>Achromobacter</taxon>
    </lineage>
</organism>
<sequence length="132" mass="15173">MESRIKRTQRDYSLAFKLSVVEQVEKGELTYKEAQRRYGIQGRSTVLVWLRKHGRPGWSGWSLPTVRGVDMDRQGKALTPEQRIKELEVQLKEAREKAQLFEAVVNVLEKDYGVRVVKKPSGKSLRKSSSKG</sequence>
<dbReference type="AlphaFoldDB" id="A0A446CZX8"/>
<evidence type="ECO:0000256" key="1">
    <source>
        <dbReference type="SAM" id="Coils"/>
    </source>
</evidence>
<accession>A0A446CZX8</accession>
<dbReference type="InterPro" id="IPR010921">
    <property type="entry name" value="Trp_repressor/repl_initiator"/>
</dbReference>
<gene>
    <name evidence="3" type="ORF">AGI3411_05954</name>
</gene>
<feature type="domain" description="Insertion element IS150 protein InsJ-like helix-turn-helix" evidence="2">
    <location>
        <begin position="16"/>
        <end position="52"/>
    </location>
</feature>
<protein>
    <recommendedName>
        <fullName evidence="2">Insertion element IS150 protein InsJ-like helix-turn-helix domain-containing protein</fullName>
    </recommendedName>
</protein>
<dbReference type="Gene3D" id="1.10.10.10">
    <property type="entry name" value="Winged helix-like DNA-binding domain superfamily/Winged helix DNA-binding domain"/>
    <property type="match status" value="1"/>
</dbReference>
<evidence type="ECO:0000259" key="2">
    <source>
        <dbReference type="Pfam" id="PF13518"/>
    </source>
</evidence>
<dbReference type="Pfam" id="PF13518">
    <property type="entry name" value="HTH_28"/>
    <property type="match status" value="1"/>
</dbReference>
<dbReference type="Proteomes" id="UP000289184">
    <property type="component" value="Unassembled WGS sequence"/>
</dbReference>
<reference evidence="3 4" key="1">
    <citation type="submission" date="2018-07" db="EMBL/GenBank/DDBJ databases">
        <authorList>
            <person name="Peeters C."/>
        </authorList>
    </citation>
    <scope>NUCLEOTIDE SEQUENCE [LARGE SCALE GENOMIC DNA]</scope>
    <source>
        <strain evidence="3 4">LMG 3411</strain>
    </source>
</reference>
<keyword evidence="1" id="KW-0175">Coiled coil</keyword>
<dbReference type="EMBL" id="UFQB01000056">
    <property type="protein sequence ID" value="SSW73432.1"/>
    <property type="molecule type" value="Genomic_DNA"/>
</dbReference>
<name>A0A446CZX8_9BURK</name>
<dbReference type="InterPro" id="IPR036388">
    <property type="entry name" value="WH-like_DNA-bd_sf"/>
</dbReference>
<evidence type="ECO:0000313" key="4">
    <source>
        <dbReference type="Proteomes" id="UP000289184"/>
    </source>
</evidence>
<keyword evidence="4" id="KW-1185">Reference proteome</keyword>